<dbReference type="Proteomes" id="UP001596022">
    <property type="component" value="Unassembled WGS sequence"/>
</dbReference>
<dbReference type="Pfam" id="PF01820">
    <property type="entry name" value="Dala_Dala_lig_N"/>
    <property type="match status" value="2"/>
</dbReference>
<dbReference type="EC" id="6.3.2.4" evidence="10"/>
<protein>
    <recommendedName>
        <fullName evidence="10">D-alanine--D-alanine ligase</fullName>
        <ecNumber evidence="10">6.3.2.4</ecNumber>
    </recommendedName>
    <alternativeName>
        <fullName evidence="10">D-Ala-D-Ala ligase</fullName>
    </alternativeName>
    <alternativeName>
        <fullName evidence="10">D-alanylalanine synthetase</fullName>
    </alternativeName>
</protein>
<evidence type="ECO:0000256" key="9">
    <source>
        <dbReference type="ARBA" id="ARBA00023316"/>
    </source>
</evidence>
<dbReference type="Pfam" id="PF07478">
    <property type="entry name" value="Dala_Dala_lig_C"/>
    <property type="match status" value="1"/>
</dbReference>
<dbReference type="NCBIfam" id="NF002378">
    <property type="entry name" value="PRK01372.1"/>
    <property type="match status" value="1"/>
</dbReference>
<dbReference type="InterPro" id="IPR016185">
    <property type="entry name" value="PreATP-grasp_dom_sf"/>
</dbReference>
<evidence type="ECO:0000256" key="5">
    <source>
        <dbReference type="ARBA" id="ARBA00022741"/>
    </source>
</evidence>
<dbReference type="PANTHER" id="PTHR23132">
    <property type="entry name" value="D-ALANINE--D-ALANINE LIGASE"/>
    <property type="match status" value="1"/>
</dbReference>
<dbReference type="InterPro" id="IPR000291">
    <property type="entry name" value="D-Ala_lig_Van_CS"/>
</dbReference>
<dbReference type="PROSITE" id="PS50975">
    <property type="entry name" value="ATP_GRASP"/>
    <property type="match status" value="1"/>
</dbReference>
<name>A0ABV9GKR5_9BACL</name>
<accession>A0ABV9GKR5</accession>
<dbReference type="RefSeq" id="WP_376845815.1">
    <property type="nucleotide sequence ID" value="NZ_JBHSFW010000003.1"/>
</dbReference>
<evidence type="ECO:0000256" key="1">
    <source>
        <dbReference type="ARBA" id="ARBA00004496"/>
    </source>
</evidence>
<comment type="caution">
    <text evidence="13">The sequence shown here is derived from an EMBL/GenBank/DDBJ whole genome shotgun (WGS) entry which is preliminary data.</text>
</comment>
<dbReference type="InterPro" id="IPR011095">
    <property type="entry name" value="Dala_Dala_lig_C"/>
</dbReference>
<keyword evidence="9 10" id="KW-0961">Cell wall biogenesis/degradation</keyword>
<dbReference type="PROSITE" id="PS00843">
    <property type="entry name" value="DALA_DALA_LIGASE_1"/>
    <property type="match status" value="1"/>
</dbReference>
<keyword evidence="3 10" id="KW-0963">Cytoplasm</keyword>
<dbReference type="PROSITE" id="PS00844">
    <property type="entry name" value="DALA_DALA_LIGASE_2"/>
    <property type="match status" value="1"/>
</dbReference>
<proteinExistence type="inferred from homology"/>
<evidence type="ECO:0000313" key="13">
    <source>
        <dbReference type="EMBL" id="MFC4618743.1"/>
    </source>
</evidence>
<comment type="catalytic activity">
    <reaction evidence="10">
        <text>2 D-alanine + ATP = D-alanyl-D-alanine + ADP + phosphate + H(+)</text>
        <dbReference type="Rhea" id="RHEA:11224"/>
        <dbReference type="ChEBI" id="CHEBI:15378"/>
        <dbReference type="ChEBI" id="CHEBI:30616"/>
        <dbReference type="ChEBI" id="CHEBI:43474"/>
        <dbReference type="ChEBI" id="CHEBI:57416"/>
        <dbReference type="ChEBI" id="CHEBI:57822"/>
        <dbReference type="ChEBI" id="CHEBI:456216"/>
        <dbReference type="EC" id="6.3.2.4"/>
    </reaction>
</comment>
<evidence type="ECO:0000256" key="8">
    <source>
        <dbReference type="ARBA" id="ARBA00022984"/>
    </source>
</evidence>
<keyword evidence="7 10" id="KW-0133">Cell shape</keyword>
<dbReference type="Gene3D" id="3.40.50.20">
    <property type="match status" value="1"/>
</dbReference>
<evidence type="ECO:0000256" key="6">
    <source>
        <dbReference type="ARBA" id="ARBA00022840"/>
    </source>
</evidence>
<comment type="subcellular location">
    <subcellularLocation>
        <location evidence="1 10">Cytoplasm</location>
    </subcellularLocation>
</comment>
<feature type="domain" description="ATP-grasp" evidence="12">
    <location>
        <begin position="99"/>
        <end position="294"/>
    </location>
</feature>
<evidence type="ECO:0000313" key="14">
    <source>
        <dbReference type="Proteomes" id="UP001596022"/>
    </source>
</evidence>
<dbReference type="Gene3D" id="3.30.1490.20">
    <property type="entry name" value="ATP-grasp fold, A domain"/>
    <property type="match status" value="1"/>
</dbReference>
<sequence length="302" mass="33111">MKVGVIMGGVSSERDVSIMTGNEMIAQLDQNKYDVQPVVLDNKTDLIEKAKDLDIALLALHGKFGEDGTIQGALETLGIPYTGCGVLSSSLCMDKDITKRLCRFAGVLTAEWLMLKQADDLSVDDIMRRLGMPVVVKPNLGGSSIGVKIARDRQALASAIQEALKYDDEVMIEQYVDGDEITCAILNGTMLPVVSIQYDADFFDYTQKYDDNGALEQIIELPDAVHKRVEEAALACYQALKCSVYARVDMILRDGRPYVVEVNTLPGLTKNSLLPKSAQAAGIPYSQLLDILIEQSLKEKRS</sequence>
<dbReference type="HAMAP" id="MF_00047">
    <property type="entry name" value="Dala_Dala_lig"/>
    <property type="match status" value="1"/>
</dbReference>
<evidence type="ECO:0000256" key="11">
    <source>
        <dbReference type="PROSITE-ProRule" id="PRU00409"/>
    </source>
</evidence>
<evidence type="ECO:0000256" key="4">
    <source>
        <dbReference type="ARBA" id="ARBA00022598"/>
    </source>
</evidence>
<dbReference type="InterPro" id="IPR013815">
    <property type="entry name" value="ATP_grasp_subdomain_1"/>
</dbReference>
<dbReference type="Gene3D" id="3.30.470.20">
    <property type="entry name" value="ATP-grasp fold, B domain"/>
    <property type="match status" value="1"/>
</dbReference>
<organism evidence="13 14">
    <name type="scientific">Camelliibacillus cellulosilyticus</name>
    <dbReference type="NCBI Taxonomy" id="2174486"/>
    <lineage>
        <taxon>Bacteria</taxon>
        <taxon>Bacillati</taxon>
        <taxon>Bacillota</taxon>
        <taxon>Bacilli</taxon>
        <taxon>Bacillales</taxon>
        <taxon>Sporolactobacillaceae</taxon>
        <taxon>Camelliibacillus</taxon>
    </lineage>
</organism>
<dbReference type="SUPFAM" id="SSF52440">
    <property type="entry name" value="PreATP-grasp domain"/>
    <property type="match status" value="1"/>
</dbReference>
<keyword evidence="8 10" id="KW-0573">Peptidoglycan synthesis</keyword>
<dbReference type="NCBIfam" id="TIGR01205">
    <property type="entry name" value="D_ala_D_alaTIGR"/>
    <property type="match status" value="1"/>
</dbReference>
<keyword evidence="4 10" id="KW-0436">Ligase</keyword>
<evidence type="ECO:0000256" key="7">
    <source>
        <dbReference type="ARBA" id="ARBA00022960"/>
    </source>
</evidence>
<keyword evidence="14" id="KW-1185">Reference proteome</keyword>
<comment type="similarity">
    <text evidence="2 10">Belongs to the D-alanine--D-alanine ligase family.</text>
</comment>
<dbReference type="SUPFAM" id="SSF56059">
    <property type="entry name" value="Glutathione synthetase ATP-binding domain-like"/>
    <property type="match status" value="1"/>
</dbReference>
<gene>
    <name evidence="10" type="primary">ddl</name>
    <name evidence="13" type="ORF">ACFO4N_08330</name>
</gene>
<evidence type="ECO:0000256" key="3">
    <source>
        <dbReference type="ARBA" id="ARBA00022490"/>
    </source>
</evidence>
<dbReference type="InterPro" id="IPR011761">
    <property type="entry name" value="ATP-grasp"/>
</dbReference>
<evidence type="ECO:0000256" key="10">
    <source>
        <dbReference type="HAMAP-Rule" id="MF_00047"/>
    </source>
</evidence>
<dbReference type="SMART" id="SM01209">
    <property type="entry name" value="GARS_A"/>
    <property type="match status" value="1"/>
</dbReference>
<dbReference type="InterPro" id="IPR011127">
    <property type="entry name" value="Dala_Dala_lig_N"/>
</dbReference>
<comment type="function">
    <text evidence="10">Cell wall formation.</text>
</comment>
<evidence type="ECO:0000259" key="12">
    <source>
        <dbReference type="PROSITE" id="PS50975"/>
    </source>
</evidence>
<reference evidence="14" key="1">
    <citation type="journal article" date="2019" name="Int. J. Syst. Evol. Microbiol.">
        <title>The Global Catalogue of Microorganisms (GCM) 10K type strain sequencing project: providing services to taxonomists for standard genome sequencing and annotation.</title>
        <authorList>
            <consortium name="The Broad Institute Genomics Platform"/>
            <consortium name="The Broad Institute Genome Sequencing Center for Infectious Disease"/>
            <person name="Wu L."/>
            <person name="Ma J."/>
        </authorList>
    </citation>
    <scope>NUCLEOTIDE SEQUENCE [LARGE SCALE GENOMIC DNA]</scope>
    <source>
        <strain evidence="14">CGMCC 1.16306</strain>
    </source>
</reference>
<keyword evidence="5 11" id="KW-0547">Nucleotide-binding</keyword>
<comment type="pathway">
    <text evidence="10">Cell wall biogenesis; peptidoglycan biosynthesis.</text>
</comment>
<dbReference type="PIRSF" id="PIRSF039102">
    <property type="entry name" value="Ddl/VanB"/>
    <property type="match status" value="1"/>
</dbReference>
<dbReference type="EMBL" id="JBHSFW010000003">
    <property type="protein sequence ID" value="MFC4618743.1"/>
    <property type="molecule type" value="Genomic_DNA"/>
</dbReference>
<dbReference type="InterPro" id="IPR005905">
    <property type="entry name" value="D_ala_D_ala"/>
</dbReference>
<dbReference type="PANTHER" id="PTHR23132:SF23">
    <property type="entry name" value="D-ALANINE--D-ALANINE LIGASE B"/>
    <property type="match status" value="1"/>
</dbReference>
<keyword evidence="6 11" id="KW-0067">ATP-binding</keyword>
<evidence type="ECO:0000256" key="2">
    <source>
        <dbReference type="ARBA" id="ARBA00010871"/>
    </source>
</evidence>
<dbReference type="GO" id="GO:0008716">
    <property type="term" value="F:D-alanine-D-alanine ligase activity"/>
    <property type="evidence" value="ECO:0007669"/>
    <property type="project" value="UniProtKB-EC"/>
</dbReference>